<comment type="caution">
    <text evidence="2">The sequence shown here is derived from an EMBL/GenBank/DDBJ whole genome shotgun (WGS) entry which is preliminary data.</text>
</comment>
<proteinExistence type="predicted"/>
<dbReference type="Proteomes" id="UP000830375">
    <property type="component" value="Unassembled WGS sequence"/>
</dbReference>
<evidence type="ECO:0000313" key="3">
    <source>
        <dbReference type="Proteomes" id="UP000830375"/>
    </source>
</evidence>
<feature type="compositionally biased region" description="Pro residues" evidence="1">
    <location>
        <begin position="751"/>
        <end position="764"/>
    </location>
</feature>
<feature type="region of interest" description="Disordered" evidence="1">
    <location>
        <begin position="577"/>
        <end position="675"/>
    </location>
</feature>
<sequence length="1208" mass="128797">MSLLRFVTHGLPHYTPDYTPHQPLHFLLSNQRLYKYPGLPVTPRRPLSDYVRRWIDPRLLRFTLVSLSIHLSAVVRPCLPLTMSLSRPYNKSLRMDPLVSRLTPYVTEYSATTGSSNFSSGRHAGHTNAEGYIQEFLDIAHYSDLPDCVLIDLFHEGMNQPLNSRLRREAPRSSLERFLDYVLLCVGSPFTVGVAEEERDNAVMAATHPADGMVAAPEREATDTFAAWIAREMAAVSERARAMAAKTELRHVTAAMPEPSHAGAVFPAPSQVSAALSKASEIKTVFPVSSQVRAVDTMSSQVTVVASVSSQITAINPEPEPLHKMAATPEPLHKMAATPEPLHKMAATPEPLHKMAATPEPLHKMAATPEPLHKMAATPEPLHKMAATPEPLHKMAATPEPLHKMGTTSKPANASSAKPQPVHVMSFAPESAPIMAALPEAVSESSHITAAVPESSKVAAVVLESGHVSPDIPRPRLMMAHVLDSPLRAVWAAKVALLHVAAATPGSSQASKSGQATESGQSTAAVLLESSQDTAVVLPSQAQSQLCSTSQAQSQLCPTMAVAMWCVWAAHCAPEDTPVPRSAPELSSDHKPAPELSSDHKPAPELSSDHKPAPELSSDHKPAPELSSDHKPAPELSADHKPAPELSADHKPAPELSPDHKPAPELSPDHKPAAELPFDHRLSSEVPYGLKSASEAFPVGEAAPMPPEVSAPAVEPLTEGALTTKLSASPFFLSASSVTVLPRSQSMTQPPVLPRRAAPPPVPPRRAAAASPSILSASSVPALPRSQSGCCASYSASGSTLEGSSATCSASGSALEGSSVACPASGSTLEGSCTACSASGSALVGSSAACSASGSALEGSTGSALEGSSVVCSAFGSALEGSSTICSALEGSTGSVLEGSCIACSASGSALEGSRSAGPASITGSSAGAWPSNPHPVSLPPHHSHGLLFCWSVWKPLFGGCYVMIWSVSCGPLTTRCRSCVLSRTDCHTTPRTTLPISHCTSSCPIRDCINTPVFLSLLAEYWIPLSDYVRRWIDPRLLRFTLVSLPPHHSHGLLFCWSVWKPLFGGGLCHDLVGELRTAHHQMSLLRFVTHGLPHYTPDYTPHQPLHFLLSNQRLYKYPGLPVTPRRPLSDYVRRWIDPRLLRFTLVSLSIHLSAVVRPCLPLTMSLSRPYNKSLRMDPLVSRLTPYVTTINMKPDVLFPFMYFGNY</sequence>
<evidence type="ECO:0000256" key="1">
    <source>
        <dbReference type="SAM" id="MobiDB-lite"/>
    </source>
</evidence>
<name>A0ABQ8M627_LABRO</name>
<feature type="region of interest" description="Disordered" evidence="1">
    <location>
        <begin position="742"/>
        <end position="773"/>
    </location>
</feature>
<feature type="compositionally biased region" description="Basic and acidic residues" evidence="1">
    <location>
        <begin position="587"/>
        <end position="675"/>
    </location>
</feature>
<feature type="region of interest" description="Disordered" evidence="1">
    <location>
        <begin position="504"/>
        <end position="523"/>
    </location>
</feature>
<protein>
    <submittedName>
        <fullName evidence="2">Foot protein 1 variant 1</fullName>
    </submittedName>
</protein>
<dbReference type="EMBL" id="JACTAM010000012">
    <property type="protein sequence ID" value="KAI2658352.1"/>
    <property type="molecule type" value="Genomic_DNA"/>
</dbReference>
<organism evidence="2 3">
    <name type="scientific">Labeo rohita</name>
    <name type="common">Indian major carp</name>
    <name type="synonym">Cyprinus rohita</name>
    <dbReference type="NCBI Taxonomy" id="84645"/>
    <lineage>
        <taxon>Eukaryota</taxon>
        <taxon>Metazoa</taxon>
        <taxon>Chordata</taxon>
        <taxon>Craniata</taxon>
        <taxon>Vertebrata</taxon>
        <taxon>Euteleostomi</taxon>
        <taxon>Actinopterygii</taxon>
        <taxon>Neopterygii</taxon>
        <taxon>Teleostei</taxon>
        <taxon>Ostariophysi</taxon>
        <taxon>Cypriniformes</taxon>
        <taxon>Cyprinidae</taxon>
        <taxon>Labeoninae</taxon>
        <taxon>Labeonini</taxon>
        <taxon>Labeo</taxon>
    </lineage>
</organism>
<accession>A0ABQ8M627</accession>
<keyword evidence="3" id="KW-1185">Reference proteome</keyword>
<reference evidence="2 3" key="1">
    <citation type="submission" date="2022-01" db="EMBL/GenBank/DDBJ databases">
        <title>A high-quality chromosome-level genome assembly of rohu carp, Labeo rohita.</title>
        <authorList>
            <person name="Arick M.A. II"/>
            <person name="Hsu C.-Y."/>
            <person name="Magbanua Z."/>
            <person name="Pechanova O."/>
            <person name="Grover C."/>
            <person name="Miller E."/>
            <person name="Thrash A."/>
            <person name="Ezzel L."/>
            <person name="Alam S."/>
            <person name="Benzie J."/>
            <person name="Hamilton M."/>
            <person name="Karsi A."/>
            <person name="Lawrence M.L."/>
            <person name="Peterson D.G."/>
        </authorList>
    </citation>
    <scope>NUCLEOTIDE SEQUENCE [LARGE SCALE GENOMIC DNA]</scope>
    <source>
        <strain evidence="3">BAU-BD-2019</strain>
        <tissue evidence="2">Blood</tissue>
    </source>
</reference>
<evidence type="ECO:0000313" key="2">
    <source>
        <dbReference type="EMBL" id="KAI2658352.1"/>
    </source>
</evidence>
<feature type="compositionally biased region" description="Polar residues" evidence="1">
    <location>
        <begin position="505"/>
        <end position="523"/>
    </location>
</feature>
<gene>
    <name evidence="2" type="ORF">H4Q32_016401</name>
</gene>